<dbReference type="Pfam" id="PF03144">
    <property type="entry name" value="GTP_EFTU_D2"/>
    <property type="match status" value="1"/>
</dbReference>
<dbReference type="InterPro" id="IPR027417">
    <property type="entry name" value="P-loop_NTPase"/>
</dbReference>
<name>A0A7C4E0Q2_CALS0</name>
<keyword evidence="3" id="KW-0648">Protein biosynthesis</keyword>
<evidence type="ECO:0000256" key="3">
    <source>
        <dbReference type="ARBA" id="ARBA00022917"/>
    </source>
</evidence>
<dbReference type="InterPro" id="IPR050055">
    <property type="entry name" value="EF-Tu_GTPase"/>
</dbReference>
<evidence type="ECO:0000256" key="2">
    <source>
        <dbReference type="ARBA" id="ARBA00022768"/>
    </source>
</evidence>
<dbReference type="CDD" id="cd03694">
    <property type="entry name" value="GTPBP_II"/>
    <property type="match status" value="1"/>
</dbReference>
<keyword evidence="2" id="KW-0251">Elongation factor</keyword>
<dbReference type="Pfam" id="PF03143">
    <property type="entry name" value="GTP_EFTU_D3"/>
    <property type="match status" value="1"/>
</dbReference>
<protein>
    <submittedName>
        <fullName evidence="7">GTP-binding protein</fullName>
    </submittedName>
</protein>
<dbReference type="InterPro" id="IPR004161">
    <property type="entry name" value="EFTu-like_2"/>
</dbReference>
<dbReference type="GO" id="GO:0005525">
    <property type="term" value="F:GTP binding"/>
    <property type="evidence" value="ECO:0007669"/>
    <property type="project" value="UniProtKB-KW"/>
</dbReference>
<sequence length="526" mass="58644">MAGNRRFTIPSIEKMHIEFKEKLIPEIHLRTEKRQKLASQMKYRLENGGGTAVYILGVRDDGTASGISEIELEESLSVLKQVASECGAAIDRVEKFDSNGGLIARVIITTQTRPSVDHLVVSVAGHVNHGKSTFLACLITGERDDGQKWLYLDTLPHEVERNLSADLHFIVLGFRGSEPNLMKNPLDRAERIRVTRESERLVSFVDTVGHEPWLRTTIRGILGQEIDYGFLVVAADDGPTHITREHLGIMLAMDIPVIILITKIDKVPASRVEAAESEIATLLKRVGRIPFIVNSVNDVELLVDKVSVVVPVLKISSVTRQGYDLVYHLLRRLPPRTKNRELPFLLYIDRVYNVEGVGNVVSGSVRQGSLTPGAELLIGPTRKGVYVPVRARSIEMHYTRLAEAEPGYIVGVAVKGVREELLERGMIICEPSLNPVSVWSFEAEVTVLSHPTRISTGYEPIVHIHTIASTTRVKLLDKPYLKAGESGRVEMRFKYRPFYIQPGDKFVFREGKTKGIGVVTKILETS</sequence>
<dbReference type="InterPro" id="IPR004160">
    <property type="entry name" value="Transl_elong_EFTu/EF1A_C"/>
</dbReference>
<evidence type="ECO:0000259" key="5">
    <source>
        <dbReference type="PROSITE" id="PS51722"/>
    </source>
</evidence>
<accession>A0A7C4E0Q2</accession>
<feature type="domain" description="Tr-type G" evidence="5">
    <location>
        <begin position="116"/>
        <end position="338"/>
    </location>
</feature>
<dbReference type="CDD" id="cd03708">
    <property type="entry name" value="GTPBP_III"/>
    <property type="match status" value="1"/>
</dbReference>
<keyword evidence="1" id="KW-0547">Nucleotide-binding</keyword>
<comment type="caution">
    <text evidence="7">The sequence shown here is derived from an EMBL/GenBank/DDBJ whole genome shotgun (WGS) entry which is preliminary data.</text>
</comment>
<keyword evidence="4" id="KW-0342">GTP-binding</keyword>
<dbReference type="InterPro" id="IPR009000">
    <property type="entry name" value="Transl_B-barrel_sf"/>
</dbReference>
<dbReference type="InterPro" id="IPR000795">
    <property type="entry name" value="T_Tr_GTP-bd_dom"/>
</dbReference>
<dbReference type="Pfam" id="PF00009">
    <property type="entry name" value="GTP_EFTU"/>
    <property type="match status" value="1"/>
</dbReference>
<dbReference type="Gene3D" id="3.40.50.300">
    <property type="entry name" value="P-loop containing nucleotide triphosphate hydrolases"/>
    <property type="match status" value="1"/>
</dbReference>
<dbReference type="AlphaFoldDB" id="A0A7C4E0Q2"/>
<dbReference type="PANTHER" id="PTHR43721:SF9">
    <property type="entry name" value="GTP-BINDING PROTEIN 1"/>
    <property type="match status" value="1"/>
</dbReference>
<evidence type="ECO:0000313" key="7">
    <source>
        <dbReference type="EMBL" id="HGN90018.1"/>
    </source>
</evidence>
<reference evidence="7" key="1">
    <citation type="journal article" date="2020" name="mSystems">
        <title>Genome- and Community-Level Interaction Insights into Carbon Utilization and Element Cycling Functions of Hydrothermarchaeota in Hydrothermal Sediment.</title>
        <authorList>
            <person name="Zhou Z."/>
            <person name="Liu Y."/>
            <person name="Xu W."/>
            <person name="Pan J."/>
            <person name="Luo Z.H."/>
            <person name="Li M."/>
        </authorList>
    </citation>
    <scope>NUCLEOTIDE SEQUENCE [LARGE SCALE GENOMIC DNA]</scope>
    <source>
        <strain evidence="8">SpSt-1073</strain>
        <strain evidence="7">SpSt-613</strain>
        <strain evidence="6">SpSt-669</strain>
    </source>
</reference>
<dbReference type="EMBL" id="DTAD01000025">
    <property type="protein sequence ID" value="HGN90018.1"/>
    <property type="molecule type" value="Genomic_DNA"/>
</dbReference>
<dbReference type="SUPFAM" id="SSF52540">
    <property type="entry name" value="P-loop containing nucleoside triphosphate hydrolases"/>
    <property type="match status" value="1"/>
</dbReference>
<gene>
    <name evidence="8" type="ORF">ENM30_02305</name>
    <name evidence="7" type="ORF">ENT82_02665</name>
    <name evidence="6" type="ORF">ENU43_01960</name>
</gene>
<dbReference type="SUPFAM" id="SSF50447">
    <property type="entry name" value="Translation proteins"/>
    <property type="match status" value="1"/>
</dbReference>
<dbReference type="EMBL" id="DTCM01000022">
    <property type="protein sequence ID" value="HGL40420.1"/>
    <property type="molecule type" value="Genomic_DNA"/>
</dbReference>
<dbReference type="GO" id="GO:0003924">
    <property type="term" value="F:GTPase activity"/>
    <property type="evidence" value="ECO:0007669"/>
    <property type="project" value="InterPro"/>
</dbReference>
<dbReference type="GO" id="GO:0003746">
    <property type="term" value="F:translation elongation factor activity"/>
    <property type="evidence" value="ECO:0007669"/>
    <property type="project" value="UniProtKB-KW"/>
</dbReference>
<dbReference type="Gene3D" id="2.40.30.10">
    <property type="entry name" value="Translation factors"/>
    <property type="match status" value="2"/>
</dbReference>
<evidence type="ECO:0000313" key="6">
    <source>
        <dbReference type="EMBL" id="HGL40420.1"/>
    </source>
</evidence>
<dbReference type="EMBL" id="DRXG01000044">
    <property type="protein sequence ID" value="HHN52126.1"/>
    <property type="molecule type" value="Genomic_DNA"/>
</dbReference>
<evidence type="ECO:0000313" key="8">
    <source>
        <dbReference type="EMBL" id="HHN52126.1"/>
    </source>
</evidence>
<proteinExistence type="predicted"/>
<evidence type="ECO:0000256" key="1">
    <source>
        <dbReference type="ARBA" id="ARBA00022741"/>
    </source>
</evidence>
<dbReference type="PANTHER" id="PTHR43721">
    <property type="entry name" value="ELONGATION FACTOR TU-RELATED"/>
    <property type="match status" value="1"/>
</dbReference>
<dbReference type="SUPFAM" id="SSF50465">
    <property type="entry name" value="EF-Tu/eEF-1alpha/eIF2-gamma C-terminal domain"/>
    <property type="match status" value="1"/>
</dbReference>
<evidence type="ECO:0000256" key="4">
    <source>
        <dbReference type="ARBA" id="ARBA00023134"/>
    </source>
</evidence>
<dbReference type="InterPro" id="IPR009001">
    <property type="entry name" value="Transl_elong_EF1A/Init_IF2_C"/>
</dbReference>
<organism evidence="7">
    <name type="scientific">Caldiarchaeum subterraneum</name>
    <dbReference type="NCBI Taxonomy" id="311458"/>
    <lineage>
        <taxon>Archaea</taxon>
        <taxon>Nitrososphaerota</taxon>
        <taxon>Candidatus Caldarchaeales</taxon>
        <taxon>Candidatus Caldarchaeaceae</taxon>
        <taxon>Candidatus Caldarchaeum</taxon>
    </lineage>
</organism>
<dbReference type="PROSITE" id="PS51722">
    <property type="entry name" value="G_TR_2"/>
    <property type="match status" value="1"/>
</dbReference>